<protein>
    <recommendedName>
        <fullName evidence="6">MORN repeat variant</fullName>
    </recommendedName>
</protein>
<dbReference type="OrthoDB" id="8776953at2"/>
<proteinExistence type="predicted"/>
<dbReference type="EMBL" id="SMBT01000002">
    <property type="protein sequence ID" value="TCU89640.1"/>
    <property type="molecule type" value="Genomic_DNA"/>
</dbReference>
<reference evidence="2 4" key="1">
    <citation type="submission" date="2018-06" db="EMBL/GenBank/DDBJ databases">
        <authorList>
            <consortium name="Pathogen Informatics"/>
            <person name="Doyle S."/>
        </authorList>
    </citation>
    <scope>NUCLEOTIDE SEQUENCE [LARGE SCALE GENOMIC DNA]</scope>
    <source>
        <strain evidence="2 4">NCTC11159</strain>
    </source>
</reference>
<dbReference type="EMBL" id="UGHR01000001">
    <property type="protein sequence ID" value="STQ91012.1"/>
    <property type="molecule type" value="Genomic_DNA"/>
</dbReference>
<organism evidence="2 4">
    <name type="scientific">Iodobacter fluviatilis</name>
    <dbReference type="NCBI Taxonomy" id="537"/>
    <lineage>
        <taxon>Bacteria</taxon>
        <taxon>Pseudomonadati</taxon>
        <taxon>Pseudomonadota</taxon>
        <taxon>Betaproteobacteria</taxon>
        <taxon>Neisseriales</taxon>
        <taxon>Chitinibacteraceae</taxon>
        <taxon>Iodobacter</taxon>
    </lineage>
</organism>
<evidence type="ECO:0000313" key="5">
    <source>
        <dbReference type="Proteomes" id="UP000295794"/>
    </source>
</evidence>
<feature type="chain" id="PRO_5016713909" description="MORN repeat variant" evidence="1">
    <location>
        <begin position="22"/>
        <end position="220"/>
    </location>
</feature>
<accession>A0A377Q803</accession>
<evidence type="ECO:0000313" key="3">
    <source>
        <dbReference type="EMBL" id="TCU89640.1"/>
    </source>
</evidence>
<name>A0A377Q803_9NEIS</name>
<evidence type="ECO:0008006" key="6">
    <source>
        <dbReference type="Google" id="ProtNLM"/>
    </source>
</evidence>
<dbReference type="AlphaFoldDB" id="A0A377Q803"/>
<evidence type="ECO:0000313" key="4">
    <source>
        <dbReference type="Proteomes" id="UP000255108"/>
    </source>
</evidence>
<dbReference type="RefSeq" id="WP_115227271.1">
    <property type="nucleotide sequence ID" value="NZ_CAWOLO010000002.1"/>
</dbReference>
<evidence type="ECO:0000313" key="2">
    <source>
        <dbReference type="EMBL" id="STQ91012.1"/>
    </source>
</evidence>
<keyword evidence="1" id="KW-0732">Signal</keyword>
<reference evidence="3 5" key="2">
    <citation type="submission" date="2019-03" db="EMBL/GenBank/DDBJ databases">
        <title>Genomic Encyclopedia of Type Strains, Phase IV (KMG-IV): sequencing the most valuable type-strain genomes for metagenomic binning, comparative biology and taxonomic classification.</title>
        <authorList>
            <person name="Goeker M."/>
        </authorList>
    </citation>
    <scope>NUCLEOTIDE SEQUENCE [LARGE SCALE GENOMIC DNA]</scope>
    <source>
        <strain evidence="3 5">DSM 3764</strain>
    </source>
</reference>
<gene>
    <name evidence="3" type="ORF">EV682_102556</name>
    <name evidence="2" type="ORF">NCTC11159_02083</name>
</gene>
<evidence type="ECO:0000256" key="1">
    <source>
        <dbReference type="SAM" id="SignalP"/>
    </source>
</evidence>
<feature type="signal peptide" evidence="1">
    <location>
        <begin position="1"/>
        <end position="21"/>
    </location>
</feature>
<dbReference type="Proteomes" id="UP000255108">
    <property type="component" value="Unassembled WGS sequence"/>
</dbReference>
<keyword evidence="5" id="KW-1185">Reference proteome</keyword>
<dbReference type="Proteomes" id="UP000295794">
    <property type="component" value="Unassembled WGS sequence"/>
</dbReference>
<sequence length="220" mass="24816">MKHQLKLTAILMCILSGPIMAKDIEISCDQDDYQNPHVLAQAPSGAKRIKPHTLQVNWQAGKHLFKDKPPFDEPLSGRAWHYCTFNPQTGQHLILAEDEGMFSGELLNERTGKILAAGKSVRVTPDLSLYFSSQQPSGFDGEEWKIFNAEGKVLWQGLSVVEDNHSITAEYNKPHWNNANKLQALHSCTINNPLLKTTLVTLEKIKNSYQWLPQIKCPRS</sequence>